<dbReference type="GO" id="GO:0046872">
    <property type="term" value="F:metal ion binding"/>
    <property type="evidence" value="ECO:0007669"/>
    <property type="project" value="InterPro"/>
</dbReference>
<dbReference type="SUPFAM" id="SSF63411">
    <property type="entry name" value="LuxS/MPP-like metallohydrolase"/>
    <property type="match status" value="1"/>
</dbReference>
<evidence type="ECO:0000313" key="2">
    <source>
        <dbReference type="EMBL" id="SFV84112.1"/>
    </source>
</evidence>
<protein>
    <recommendedName>
        <fullName evidence="3">Zinc protease</fullName>
    </recommendedName>
</protein>
<evidence type="ECO:0000313" key="1">
    <source>
        <dbReference type="EMBL" id="SFV79813.1"/>
    </source>
</evidence>
<reference evidence="1" key="1">
    <citation type="submission" date="2016-10" db="EMBL/GenBank/DDBJ databases">
        <authorList>
            <person name="de Groot N.N."/>
        </authorList>
    </citation>
    <scope>NUCLEOTIDE SEQUENCE</scope>
</reference>
<gene>
    <name evidence="1" type="ORF">MNB_SUP05-13-608</name>
    <name evidence="2" type="ORF">MNB_SUP05-7-687</name>
</gene>
<name>A0A1W1DET5_9ZZZZ</name>
<dbReference type="AlphaFoldDB" id="A0A1W1DET5"/>
<proteinExistence type="predicted"/>
<dbReference type="EMBL" id="FPHU01000003">
    <property type="protein sequence ID" value="SFV79813.1"/>
    <property type="molecule type" value="Genomic_DNA"/>
</dbReference>
<dbReference type="Gene3D" id="3.30.830.10">
    <property type="entry name" value="Metalloenzyme, LuxS/M16 peptidase-like"/>
    <property type="match status" value="1"/>
</dbReference>
<dbReference type="EMBL" id="FPHW01000093">
    <property type="protein sequence ID" value="SFV84112.1"/>
    <property type="molecule type" value="Genomic_DNA"/>
</dbReference>
<evidence type="ECO:0008006" key="3">
    <source>
        <dbReference type="Google" id="ProtNLM"/>
    </source>
</evidence>
<accession>A0A1W1DET5</accession>
<dbReference type="InterPro" id="IPR011249">
    <property type="entry name" value="Metalloenz_LuxS/M16"/>
</dbReference>
<sequence>MTYLSIIGFYNLSLDYLSSFTDKIEDISIKDIQSAFNRLIDMNNLVVLSVGQSK</sequence>
<organism evidence="1">
    <name type="scientific">hydrothermal vent metagenome</name>
    <dbReference type="NCBI Taxonomy" id="652676"/>
    <lineage>
        <taxon>unclassified sequences</taxon>
        <taxon>metagenomes</taxon>
        <taxon>ecological metagenomes</taxon>
    </lineage>
</organism>